<dbReference type="PROSITE" id="PS50181">
    <property type="entry name" value="FBOX"/>
    <property type="match status" value="1"/>
</dbReference>
<protein>
    <recommendedName>
        <fullName evidence="1">F-box domain-containing protein</fullName>
    </recommendedName>
</protein>
<proteinExistence type="predicted"/>
<dbReference type="Proteomes" id="UP000509510">
    <property type="component" value="Chromosome I"/>
</dbReference>
<dbReference type="OrthoDB" id="5295250at2759"/>
<dbReference type="InterPro" id="IPR036047">
    <property type="entry name" value="F-box-like_dom_sf"/>
</dbReference>
<accession>A0A7H8QP20</accession>
<dbReference type="RefSeq" id="XP_035341092.1">
    <property type="nucleotide sequence ID" value="XM_035485199.1"/>
</dbReference>
<dbReference type="SUPFAM" id="SSF81383">
    <property type="entry name" value="F-box domain"/>
    <property type="match status" value="1"/>
</dbReference>
<evidence type="ECO:0000313" key="3">
    <source>
        <dbReference type="Proteomes" id="UP000509510"/>
    </source>
</evidence>
<name>A0A7H8QP20_TALRU</name>
<dbReference type="KEGG" id="trg:TRUGW13939_02003"/>
<dbReference type="GeneID" id="55989513"/>
<dbReference type="SUPFAM" id="SSF82171">
    <property type="entry name" value="DPP6 N-terminal domain-like"/>
    <property type="match status" value="1"/>
</dbReference>
<dbReference type="CDD" id="cd09917">
    <property type="entry name" value="F-box_SF"/>
    <property type="match status" value="1"/>
</dbReference>
<dbReference type="InterPro" id="IPR001810">
    <property type="entry name" value="F-box_dom"/>
</dbReference>
<reference evidence="3" key="1">
    <citation type="submission" date="2020-06" db="EMBL/GenBank/DDBJ databases">
        <title>A chromosome-scale genome assembly of Talaromyces rugulosus W13939.</title>
        <authorList>
            <person name="Wang B."/>
            <person name="Guo L."/>
            <person name="Ye K."/>
            <person name="Wang L."/>
        </authorList>
    </citation>
    <scope>NUCLEOTIDE SEQUENCE [LARGE SCALE GENOMIC DNA]</scope>
    <source>
        <strain evidence="3">W13939</strain>
    </source>
</reference>
<gene>
    <name evidence="2" type="ORF">TRUGW13939_02003</name>
</gene>
<sequence>MGPGGDPHGGFASAFASLQTNQARQTALDQLLDLLQPNEWRRIYNRASKTLQRDIVGCLPLELVVEMTTYLDLRDILRLQRVSKQWQDRLSSNAVYRPVLRFYCVPETETNLSTEGFRAFVERRYSLETGSPCRQAVYPWLDGPDYAYDTATLGLVSYCSAKVAWVSRDKRRAFVRDLQAGAVADFVPVTRGTISTIHVSGSFLFVQASGHCTVWNLASGESTSVRIPSSSIFEVNIRDNYVAMILQSPTKQHTLYSWNLISGSLRSVGLDANPMFTHWNEDASVITVIELDLPESLSRFFRKKYSTSNDNLILVESKLLVTKPRHSQSYGPLTTAFRYNQYLCRYGTAVTQYLAGANLDAPMFICYRASTDHLAVFTIDDTDTLNAHIPGVNISQGRLLSPDGLVYSPSLTNELKMHSVFAPGIKRDVNFPIGYQDFFQGIGNLTFGNHQLYGVIGTKGIAVWSFDPDLKFY</sequence>
<dbReference type="Gene3D" id="1.20.1280.50">
    <property type="match status" value="1"/>
</dbReference>
<evidence type="ECO:0000313" key="2">
    <source>
        <dbReference type="EMBL" id="QKX54913.1"/>
    </source>
</evidence>
<dbReference type="SMART" id="SM00256">
    <property type="entry name" value="FBOX"/>
    <property type="match status" value="1"/>
</dbReference>
<evidence type="ECO:0000259" key="1">
    <source>
        <dbReference type="PROSITE" id="PS50181"/>
    </source>
</evidence>
<organism evidence="2 3">
    <name type="scientific">Talaromyces rugulosus</name>
    <name type="common">Penicillium rugulosum</name>
    <dbReference type="NCBI Taxonomy" id="121627"/>
    <lineage>
        <taxon>Eukaryota</taxon>
        <taxon>Fungi</taxon>
        <taxon>Dikarya</taxon>
        <taxon>Ascomycota</taxon>
        <taxon>Pezizomycotina</taxon>
        <taxon>Eurotiomycetes</taxon>
        <taxon>Eurotiomycetidae</taxon>
        <taxon>Eurotiales</taxon>
        <taxon>Trichocomaceae</taxon>
        <taxon>Talaromyces</taxon>
        <taxon>Talaromyces sect. Islandici</taxon>
    </lineage>
</organism>
<dbReference type="AlphaFoldDB" id="A0A7H8QP20"/>
<dbReference type="Pfam" id="PF12937">
    <property type="entry name" value="F-box-like"/>
    <property type="match status" value="1"/>
</dbReference>
<feature type="domain" description="F-box" evidence="1">
    <location>
        <begin position="53"/>
        <end position="99"/>
    </location>
</feature>
<dbReference type="EMBL" id="CP055898">
    <property type="protein sequence ID" value="QKX54913.1"/>
    <property type="molecule type" value="Genomic_DNA"/>
</dbReference>
<keyword evidence="3" id="KW-1185">Reference proteome</keyword>